<name>A0A6A6NVP8_9PEZI</name>
<dbReference type="AlphaFoldDB" id="A0A6A6NVP8"/>
<evidence type="ECO:0000313" key="2">
    <source>
        <dbReference type="Proteomes" id="UP000799766"/>
    </source>
</evidence>
<protein>
    <submittedName>
        <fullName evidence="1">Uncharacterized protein</fullName>
    </submittedName>
</protein>
<sequence length="111" mass="12027">MLLRPLQAVSSINGRWSRLLSVLAAIAIGVRGQFQSAISVPPILPRSPPRSCGVEETRLLAVQTAPVSKFESAPSSASDHVRTPTYRSPFCSSTRLLLLLLRPMPPPRAAR</sequence>
<dbReference type="Proteomes" id="UP000799766">
    <property type="component" value="Unassembled WGS sequence"/>
</dbReference>
<gene>
    <name evidence="1" type="ORF">BDY21DRAFT_348757</name>
</gene>
<accession>A0A6A6NVP8</accession>
<evidence type="ECO:0000313" key="1">
    <source>
        <dbReference type="EMBL" id="KAF2455806.1"/>
    </source>
</evidence>
<keyword evidence="2" id="KW-1185">Reference proteome</keyword>
<organism evidence="1 2">
    <name type="scientific">Lineolata rhizophorae</name>
    <dbReference type="NCBI Taxonomy" id="578093"/>
    <lineage>
        <taxon>Eukaryota</taxon>
        <taxon>Fungi</taxon>
        <taxon>Dikarya</taxon>
        <taxon>Ascomycota</taxon>
        <taxon>Pezizomycotina</taxon>
        <taxon>Dothideomycetes</taxon>
        <taxon>Dothideomycetes incertae sedis</taxon>
        <taxon>Lineolatales</taxon>
        <taxon>Lineolataceae</taxon>
        <taxon>Lineolata</taxon>
    </lineage>
</organism>
<dbReference type="EMBL" id="MU001685">
    <property type="protein sequence ID" value="KAF2455806.1"/>
    <property type="molecule type" value="Genomic_DNA"/>
</dbReference>
<reference evidence="1" key="1">
    <citation type="journal article" date="2020" name="Stud. Mycol.">
        <title>101 Dothideomycetes genomes: a test case for predicting lifestyles and emergence of pathogens.</title>
        <authorList>
            <person name="Haridas S."/>
            <person name="Albert R."/>
            <person name="Binder M."/>
            <person name="Bloem J."/>
            <person name="Labutti K."/>
            <person name="Salamov A."/>
            <person name="Andreopoulos B."/>
            <person name="Baker S."/>
            <person name="Barry K."/>
            <person name="Bills G."/>
            <person name="Bluhm B."/>
            <person name="Cannon C."/>
            <person name="Castanera R."/>
            <person name="Culley D."/>
            <person name="Daum C."/>
            <person name="Ezra D."/>
            <person name="Gonzalez J."/>
            <person name="Henrissat B."/>
            <person name="Kuo A."/>
            <person name="Liang C."/>
            <person name="Lipzen A."/>
            <person name="Lutzoni F."/>
            <person name="Magnuson J."/>
            <person name="Mondo S."/>
            <person name="Nolan M."/>
            <person name="Ohm R."/>
            <person name="Pangilinan J."/>
            <person name="Park H.-J."/>
            <person name="Ramirez L."/>
            <person name="Alfaro M."/>
            <person name="Sun H."/>
            <person name="Tritt A."/>
            <person name="Yoshinaga Y."/>
            <person name="Zwiers L.-H."/>
            <person name="Turgeon B."/>
            <person name="Goodwin S."/>
            <person name="Spatafora J."/>
            <person name="Crous P."/>
            <person name="Grigoriev I."/>
        </authorList>
    </citation>
    <scope>NUCLEOTIDE SEQUENCE</scope>
    <source>
        <strain evidence="1">ATCC 16933</strain>
    </source>
</reference>
<proteinExistence type="predicted"/>